<comment type="caution">
    <text evidence="1">The sequence shown here is derived from an EMBL/GenBank/DDBJ whole genome shotgun (WGS) entry which is preliminary data.</text>
</comment>
<keyword evidence="2" id="KW-1185">Reference proteome</keyword>
<dbReference type="AlphaFoldDB" id="A0A0W0ZWH0"/>
<accession>A0A0W0ZWH0</accession>
<dbReference type="EMBL" id="LNZA01000001">
    <property type="protein sequence ID" value="KTD73447.1"/>
    <property type="molecule type" value="Genomic_DNA"/>
</dbReference>
<sequence length="286" mass="33012">MRNKMSQTLFPLVSRRSLWTLSNYPVTHDVSWRLQTLCFPTSTFNGSKLSDFNLFDIFTMPRTYGLLFRGMSKKESDCVFNKKMNGFVGREPRAFRSKDIERLMIEHQSGNTKGISTSFSLDTAKSFRGKKHEVMVFDLKNIPKSERYNQKYEPGEMGVSVTGDDIDYSHEAECTLSGAHISSCIARVESGLLFWKVEFNPLYIDLKMLPPDLKEEFREVLNSFYDLIQTRKPSSEKVNEYEQKELHFYLKVADALDYSEEHKAAIVSHFKGKGLEFEKKEGPDIG</sequence>
<proteinExistence type="predicted"/>
<dbReference type="Proteomes" id="UP000054693">
    <property type="component" value="Unassembled WGS sequence"/>
</dbReference>
<organism evidence="1 2">
    <name type="scientific">Legionella tucsonensis</name>
    <dbReference type="NCBI Taxonomy" id="40335"/>
    <lineage>
        <taxon>Bacteria</taxon>
        <taxon>Pseudomonadati</taxon>
        <taxon>Pseudomonadota</taxon>
        <taxon>Gammaproteobacteria</taxon>
        <taxon>Legionellales</taxon>
        <taxon>Legionellaceae</taxon>
        <taxon>Legionella</taxon>
    </lineage>
</organism>
<gene>
    <name evidence="1" type="ORF">Ltuc_1294</name>
</gene>
<reference evidence="1 2" key="1">
    <citation type="submission" date="2015-11" db="EMBL/GenBank/DDBJ databases">
        <title>Genomic analysis of 38 Legionella species identifies large and diverse effector repertoires.</title>
        <authorList>
            <person name="Burstein D."/>
            <person name="Amaro F."/>
            <person name="Zusman T."/>
            <person name="Lifshitz Z."/>
            <person name="Cohen O."/>
            <person name="Gilbert J.A."/>
            <person name="Pupko T."/>
            <person name="Shuman H.A."/>
            <person name="Segal G."/>
        </authorList>
    </citation>
    <scope>NUCLEOTIDE SEQUENCE [LARGE SCALE GENOMIC DNA]</scope>
    <source>
        <strain evidence="1 2">ATCC 49180</strain>
    </source>
</reference>
<protein>
    <submittedName>
        <fullName evidence="1">Uncharacterized protein</fullName>
    </submittedName>
</protein>
<dbReference type="STRING" id="40335.Ltuc_1294"/>
<evidence type="ECO:0000313" key="1">
    <source>
        <dbReference type="EMBL" id="KTD73447.1"/>
    </source>
</evidence>
<evidence type="ECO:0000313" key="2">
    <source>
        <dbReference type="Proteomes" id="UP000054693"/>
    </source>
</evidence>
<dbReference type="PATRIC" id="fig|40335.7.peg.1375"/>
<name>A0A0W0ZWH0_9GAMM</name>